<organism evidence="1 2">
    <name type="scientific">Alloprevotella tannerae ATCC 51259</name>
    <dbReference type="NCBI Taxonomy" id="626522"/>
    <lineage>
        <taxon>Bacteria</taxon>
        <taxon>Pseudomonadati</taxon>
        <taxon>Bacteroidota</taxon>
        <taxon>Bacteroidia</taxon>
        <taxon>Bacteroidales</taxon>
        <taxon>Prevotellaceae</taxon>
        <taxon>Alloprevotella</taxon>
    </lineage>
</organism>
<accession>C9LF07</accession>
<protein>
    <submittedName>
        <fullName evidence="1">Uncharacterized protein</fullName>
    </submittedName>
</protein>
<comment type="caution">
    <text evidence="1">The sequence shown here is derived from an EMBL/GenBank/DDBJ whole genome shotgun (WGS) entry which is preliminary data.</text>
</comment>
<name>C9LF07_9BACT</name>
<proteinExistence type="predicted"/>
<reference evidence="1" key="1">
    <citation type="submission" date="2009-09" db="EMBL/GenBank/DDBJ databases">
        <authorList>
            <person name="Weinstock G."/>
            <person name="Sodergren E."/>
            <person name="Clifton S."/>
            <person name="Fulton L."/>
            <person name="Fulton B."/>
            <person name="Courtney L."/>
            <person name="Fronick C."/>
            <person name="Harrison M."/>
            <person name="Strong C."/>
            <person name="Farmer C."/>
            <person name="Delahaunty K."/>
            <person name="Markovic C."/>
            <person name="Hall O."/>
            <person name="Minx P."/>
            <person name="Tomlinson C."/>
            <person name="Mitreva M."/>
            <person name="Nelson J."/>
            <person name="Hou S."/>
            <person name="Wollam A."/>
            <person name="Pepin K.H."/>
            <person name="Johnson M."/>
            <person name="Bhonagiri V."/>
            <person name="Nash W.E."/>
            <person name="Warren W."/>
            <person name="Chinwalla A."/>
            <person name="Mardis E.R."/>
            <person name="Wilson R.K."/>
        </authorList>
    </citation>
    <scope>NUCLEOTIDE SEQUENCE [LARGE SCALE GENOMIC DNA]</scope>
    <source>
        <strain evidence="1">ATCC 51259</strain>
    </source>
</reference>
<keyword evidence="2" id="KW-1185">Reference proteome</keyword>
<dbReference type="Proteomes" id="UP000003460">
    <property type="component" value="Unassembled WGS sequence"/>
</dbReference>
<evidence type="ECO:0000313" key="2">
    <source>
        <dbReference type="Proteomes" id="UP000003460"/>
    </source>
</evidence>
<gene>
    <name evidence="1" type="ORF">GCWU000325_00788</name>
</gene>
<dbReference type="HOGENOM" id="CLU_3274753_0_0_10"/>
<dbReference type="AlphaFoldDB" id="C9LF07"/>
<dbReference type="EMBL" id="ACIJ02000016">
    <property type="protein sequence ID" value="EEX72326.1"/>
    <property type="molecule type" value="Genomic_DNA"/>
</dbReference>
<dbReference type="STRING" id="626522.GCWU000325_00788"/>
<evidence type="ECO:0000313" key="1">
    <source>
        <dbReference type="EMBL" id="EEX72326.1"/>
    </source>
</evidence>
<sequence>MKLKYDAMRRFQALTDKMPLRLKAKAGKLHFQVLAFQRLDA</sequence>